<dbReference type="SUPFAM" id="SSF55469">
    <property type="entry name" value="FMN-dependent nitroreductase-like"/>
    <property type="match status" value="1"/>
</dbReference>
<dbReference type="InterPro" id="IPR020051">
    <property type="entry name" value="SagB-type_dehydrogenase"/>
</dbReference>
<dbReference type="Gene3D" id="3.40.109.10">
    <property type="entry name" value="NADH Oxidase"/>
    <property type="match status" value="1"/>
</dbReference>
<dbReference type="KEGG" id="blq:L21SP5_00539"/>
<dbReference type="NCBIfam" id="TIGR03605">
    <property type="entry name" value="antibiot_sagB"/>
    <property type="match status" value="1"/>
</dbReference>
<dbReference type="CDD" id="cd02142">
    <property type="entry name" value="McbC_SagB-like_oxidoreductase"/>
    <property type="match status" value="1"/>
</dbReference>
<feature type="domain" description="Nitroreductase" evidence="1">
    <location>
        <begin position="52"/>
        <end position="235"/>
    </location>
</feature>
<dbReference type="AlphaFoldDB" id="A0A0S2HVX6"/>
<evidence type="ECO:0000313" key="3">
    <source>
        <dbReference type="Proteomes" id="UP000064893"/>
    </source>
</evidence>
<dbReference type="GO" id="GO:0016491">
    <property type="term" value="F:oxidoreductase activity"/>
    <property type="evidence" value="ECO:0007669"/>
    <property type="project" value="InterPro"/>
</dbReference>
<evidence type="ECO:0000313" key="2">
    <source>
        <dbReference type="EMBL" id="ALO14215.1"/>
    </source>
</evidence>
<dbReference type="PANTHER" id="PTHR43745">
    <property type="entry name" value="NITROREDUCTASE MJ1384-RELATED"/>
    <property type="match status" value="1"/>
</dbReference>
<reference evidence="2 3" key="1">
    <citation type="submission" date="2015-11" db="EMBL/GenBank/DDBJ databases">
        <title>Description and complete genome sequence of a novel strain predominating in hypersaline microbial mats and representing a new family of the Bacteriodetes phylum.</title>
        <authorList>
            <person name="Spring S."/>
            <person name="Bunk B."/>
            <person name="Sproer C."/>
            <person name="Klenk H.-P."/>
        </authorList>
    </citation>
    <scope>NUCLEOTIDE SEQUENCE [LARGE SCALE GENOMIC DNA]</scope>
    <source>
        <strain evidence="2 3">L21-Spi-D4</strain>
    </source>
</reference>
<dbReference type="Proteomes" id="UP000064893">
    <property type="component" value="Chromosome"/>
</dbReference>
<proteinExistence type="predicted"/>
<dbReference type="InterPro" id="IPR052544">
    <property type="entry name" value="Bacteriocin_Proc_Enz"/>
</dbReference>
<dbReference type="InterPro" id="IPR029479">
    <property type="entry name" value="Nitroreductase"/>
</dbReference>
<name>A0A0S2HVX6_9BACT</name>
<keyword evidence="3" id="KW-1185">Reference proteome</keyword>
<dbReference type="EMBL" id="CP013118">
    <property type="protein sequence ID" value="ALO14215.1"/>
    <property type="molecule type" value="Genomic_DNA"/>
</dbReference>
<dbReference type="InterPro" id="IPR000415">
    <property type="entry name" value="Nitroreductase-like"/>
</dbReference>
<dbReference type="PANTHER" id="PTHR43745:SF2">
    <property type="entry name" value="NITROREDUCTASE MJ1384-RELATED"/>
    <property type="match status" value="1"/>
</dbReference>
<protein>
    <submittedName>
        <fullName evidence="2">SagB-type dehydrogenase domain protein</fullName>
    </submittedName>
</protein>
<organism evidence="2 3">
    <name type="scientific">Salinivirga cyanobacteriivorans</name>
    <dbReference type="NCBI Taxonomy" id="1307839"/>
    <lineage>
        <taxon>Bacteria</taxon>
        <taxon>Pseudomonadati</taxon>
        <taxon>Bacteroidota</taxon>
        <taxon>Bacteroidia</taxon>
        <taxon>Bacteroidales</taxon>
        <taxon>Salinivirgaceae</taxon>
        <taxon>Salinivirga</taxon>
    </lineage>
</organism>
<gene>
    <name evidence="2" type="ORF">L21SP5_00539</name>
</gene>
<sequence length="242" mass="27495">MVVALVSLMACNKETSDMENQDSIKLIKENPLTYRLPSPRLESDMSAEEVMKKRRSHRHFVSKSIDASDVSQVLWAAYGITQKANHKQLRGGFRTAPSAGALYPLELYLLVDKVNEIEPGVYRYLADGHQIQQTIDHNVKLELSAAALNQKMIHEAPACLFYSAIYERTTEKYGSRGENRYVCMDLGHSAQNVYLQVEALHMGTCAIGAFSDDKVREVMQLPAKEEPLYIMPFGHYYNKREF</sequence>
<dbReference type="Pfam" id="PF00881">
    <property type="entry name" value="Nitroreductase"/>
    <property type="match status" value="1"/>
</dbReference>
<accession>A0A0S2HVX6</accession>
<evidence type="ECO:0000259" key="1">
    <source>
        <dbReference type="Pfam" id="PF00881"/>
    </source>
</evidence>
<dbReference type="STRING" id="1307839.L21SP5_00539"/>